<dbReference type="Gene3D" id="3.40.140.10">
    <property type="entry name" value="Cytidine Deaminase, domain 2"/>
    <property type="match status" value="1"/>
</dbReference>
<evidence type="ECO:0000256" key="1">
    <source>
        <dbReference type="ARBA" id="ARBA00006576"/>
    </source>
</evidence>
<comment type="similarity">
    <text evidence="1">Belongs to the cytidine and deoxycytidylate deaminase family.</text>
</comment>
<accession>A0A316UJD1</accession>
<dbReference type="InterPro" id="IPR050202">
    <property type="entry name" value="Cyt/Deoxycyt_deaminase"/>
</dbReference>
<name>A0A316UJD1_9BASI</name>
<keyword evidence="4" id="KW-1185">Reference proteome</keyword>
<dbReference type="PANTHER" id="PTHR11644:SF2">
    <property type="entry name" value="CYTIDINE DEAMINASE"/>
    <property type="match status" value="1"/>
</dbReference>
<dbReference type="PANTHER" id="PTHR11644">
    <property type="entry name" value="CYTIDINE DEAMINASE"/>
    <property type="match status" value="1"/>
</dbReference>
<dbReference type="SUPFAM" id="SSF53927">
    <property type="entry name" value="Cytidine deaminase-like"/>
    <property type="match status" value="1"/>
</dbReference>
<dbReference type="GeneID" id="37015734"/>
<dbReference type="GO" id="GO:0008270">
    <property type="term" value="F:zinc ion binding"/>
    <property type="evidence" value="ECO:0007669"/>
    <property type="project" value="TreeGrafter"/>
</dbReference>
<dbReference type="CDD" id="cd01283">
    <property type="entry name" value="cytidine_deaminase"/>
    <property type="match status" value="1"/>
</dbReference>
<protein>
    <submittedName>
        <fullName evidence="3">Cytidine deaminase</fullName>
    </submittedName>
</protein>
<dbReference type="GO" id="GO:0072527">
    <property type="term" value="P:pyrimidine-containing compound metabolic process"/>
    <property type="evidence" value="ECO:0007669"/>
    <property type="project" value="UniProtKB-ARBA"/>
</dbReference>
<evidence type="ECO:0000313" key="4">
    <source>
        <dbReference type="Proteomes" id="UP000245942"/>
    </source>
</evidence>
<dbReference type="NCBIfam" id="NF004064">
    <property type="entry name" value="PRK05578.1"/>
    <property type="match status" value="1"/>
</dbReference>
<dbReference type="OrthoDB" id="414540at2759"/>
<sequence length="182" mass="19435">MPSLSPQERHSLLQSALDARSLSYSPYSKFRVGAAVLLTDGSIVQGANVENASYGAGVCAERTAILTASATRFTRSPTQPASASHSPSSYPLTGAIRAIAVSSDLPNDPCSPCGICRQFIREFAPLDTPILMVWAKWQGGSAGEVKEESKRGQGCYDEEGVIVRTLEELLPLSFGPDELNKM</sequence>
<dbReference type="GO" id="GO:0004126">
    <property type="term" value="F:cytidine deaminase activity"/>
    <property type="evidence" value="ECO:0007669"/>
    <property type="project" value="TreeGrafter"/>
</dbReference>
<evidence type="ECO:0000259" key="2">
    <source>
        <dbReference type="PROSITE" id="PS51747"/>
    </source>
</evidence>
<dbReference type="Proteomes" id="UP000245942">
    <property type="component" value="Unassembled WGS sequence"/>
</dbReference>
<reference evidence="3 4" key="1">
    <citation type="journal article" date="2018" name="Mol. Biol. Evol.">
        <title>Broad Genomic Sampling Reveals a Smut Pathogenic Ancestry of the Fungal Clade Ustilaginomycotina.</title>
        <authorList>
            <person name="Kijpornyongpan T."/>
            <person name="Mondo S.J."/>
            <person name="Barry K."/>
            <person name="Sandor L."/>
            <person name="Lee J."/>
            <person name="Lipzen A."/>
            <person name="Pangilinan J."/>
            <person name="LaButti K."/>
            <person name="Hainaut M."/>
            <person name="Henrissat B."/>
            <person name="Grigoriev I.V."/>
            <person name="Spatafora J.W."/>
            <person name="Aime M.C."/>
        </authorList>
    </citation>
    <scope>NUCLEOTIDE SEQUENCE [LARGE SCALE GENOMIC DNA]</scope>
    <source>
        <strain evidence="3 4">MCA 4718</strain>
    </source>
</reference>
<dbReference type="PROSITE" id="PS51747">
    <property type="entry name" value="CYT_DCMP_DEAMINASES_2"/>
    <property type="match status" value="1"/>
</dbReference>
<organism evidence="3 4">
    <name type="scientific">Pseudomicrostroma glucosiphilum</name>
    <dbReference type="NCBI Taxonomy" id="1684307"/>
    <lineage>
        <taxon>Eukaryota</taxon>
        <taxon>Fungi</taxon>
        <taxon>Dikarya</taxon>
        <taxon>Basidiomycota</taxon>
        <taxon>Ustilaginomycotina</taxon>
        <taxon>Exobasidiomycetes</taxon>
        <taxon>Microstromatales</taxon>
        <taxon>Microstromatales incertae sedis</taxon>
        <taxon>Pseudomicrostroma</taxon>
    </lineage>
</organism>
<dbReference type="EMBL" id="KZ819321">
    <property type="protein sequence ID" value="PWN24053.1"/>
    <property type="molecule type" value="Genomic_DNA"/>
</dbReference>
<feature type="domain" description="CMP/dCMP-type deaminase" evidence="2">
    <location>
        <begin position="7"/>
        <end position="177"/>
    </location>
</feature>
<dbReference type="STRING" id="1684307.A0A316UJD1"/>
<gene>
    <name evidence="3" type="ORF">BCV69DRAFT_296355</name>
</gene>
<dbReference type="InterPro" id="IPR002125">
    <property type="entry name" value="CMP_dCMP_dom"/>
</dbReference>
<dbReference type="Pfam" id="PF00383">
    <property type="entry name" value="dCMP_cyt_deam_1"/>
    <property type="match status" value="1"/>
</dbReference>
<dbReference type="GO" id="GO:0055086">
    <property type="term" value="P:nucleobase-containing small molecule metabolic process"/>
    <property type="evidence" value="ECO:0007669"/>
    <property type="project" value="UniProtKB-ARBA"/>
</dbReference>
<dbReference type="AlphaFoldDB" id="A0A316UJD1"/>
<evidence type="ECO:0000313" key="3">
    <source>
        <dbReference type="EMBL" id="PWN24053.1"/>
    </source>
</evidence>
<dbReference type="RefSeq" id="XP_025351213.1">
    <property type="nucleotide sequence ID" value="XM_025494000.1"/>
</dbReference>
<proteinExistence type="inferred from homology"/>
<dbReference type="GO" id="GO:0005829">
    <property type="term" value="C:cytosol"/>
    <property type="evidence" value="ECO:0007669"/>
    <property type="project" value="TreeGrafter"/>
</dbReference>
<dbReference type="InterPro" id="IPR016193">
    <property type="entry name" value="Cytidine_deaminase-like"/>
</dbReference>